<name>A0AAE1XIP9_9LAMI</name>
<sequence>MPRGDSRLLFMEIDRLDGWLRVCMGLGCVMLLSIQSTDLSSNLGPGEVDFFEGFIQEPRFQDNEILAKGQRVELPYSPAVFFAVKEKCQDVLFNGVYFDFWWDVPCSGEGGSDGVGVQWLLADDLCNDRIMGGLVWEKGWRGAKSTINGVGSTRNEGGEIDGVAVNAMDLWSPANEGASRCKEKEKHSVHHVEFYFRERIVQRVRK</sequence>
<gene>
    <name evidence="1" type="ORF">Salat_2914600</name>
</gene>
<reference evidence="1" key="1">
    <citation type="submission" date="2020-06" db="EMBL/GenBank/DDBJ databases">
        <authorList>
            <person name="Li T."/>
            <person name="Hu X."/>
            <person name="Zhang T."/>
            <person name="Song X."/>
            <person name="Zhang H."/>
            <person name="Dai N."/>
            <person name="Sheng W."/>
            <person name="Hou X."/>
            <person name="Wei L."/>
        </authorList>
    </citation>
    <scope>NUCLEOTIDE SEQUENCE</scope>
    <source>
        <strain evidence="1">3651</strain>
        <tissue evidence="1">Leaf</tissue>
    </source>
</reference>
<proteinExistence type="predicted"/>
<dbReference type="Proteomes" id="UP001293254">
    <property type="component" value="Unassembled WGS sequence"/>
</dbReference>
<evidence type="ECO:0000313" key="2">
    <source>
        <dbReference type="Proteomes" id="UP001293254"/>
    </source>
</evidence>
<reference evidence="1" key="2">
    <citation type="journal article" date="2024" name="Plant">
        <title>Genomic evolution and insights into agronomic trait innovations of Sesamum species.</title>
        <authorList>
            <person name="Miao H."/>
            <person name="Wang L."/>
            <person name="Qu L."/>
            <person name="Liu H."/>
            <person name="Sun Y."/>
            <person name="Le M."/>
            <person name="Wang Q."/>
            <person name="Wei S."/>
            <person name="Zheng Y."/>
            <person name="Lin W."/>
            <person name="Duan Y."/>
            <person name="Cao H."/>
            <person name="Xiong S."/>
            <person name="Wang X."/>
            <person name="Wei L."/>
            <person name="Li C."/>
            <person name="Ma Q."/>
            <person name="Ju M."/>
            <person name="Zhao R."/>
            <person name="Li G."/>
            <person name="Mu C."/>
            <person name="Tian Q."/>
            <person name="Mei H."/>
            <person name="Zhang T."/>
            <person name="Gao T."/>
            <person name="Zhang H."/>
        </authorList>
    </citation>
    <scope>NUCLEOTIDE SEQUENCE</scope>
    <source>
        <strain evidence="1">3651</strain>
    </source>
</reference>
<dbReference type="EMBL" id="JACGWO010000013">
    <property type="protein sequence ID" value="KAK4412675.1"/>
    <property type="molecule type" value="Genomic_DNA"/>
</dbReference>
<organism evidence="1 2">
    <name type="scientific">Sesamum alatum</name>
    <dbReference type="NCBI Taxonomy" id="300844"/>
    <lineage>
        <taxon>Eukaryota</taxon>
        <taxon>Viridiplantae</taxon>
        <taxon>Streptophyta</taxon>
        <taxon>Embryophyta</taxon>
        <taxon>Tracheophyta</taxon>
        <taxon>Spermatophyta</taxon>
        <taxon>Magnoliopsida</taxon>
        <taxon>eudicotyledons</taxon>
        <taxon>Gunneridae</taxon>
        <taxon>Pentapetalae</taxon>
        <taxon>asterids</taxon>
        <taxon>lamiids</taxon>
        <taxon>Lamiales</taxon>
        <taxon>Pedaliaceae</taxon>
        <taxon>Sesamum</taxon>
    </lineage>
</organism>
<comment type="caution">
    <text evidence="1">The sequence shown here is derived from an EMBL/GenBank/DDBJ whole genome shotgun (WGS) entry which is preliminary data.</text>
</comment>
<keyword evidence="2" id="KW-1185">Reference proteome</keyword>
<dbReference type="AlphaFoldDB" id="A0AAE1XIP9"/>
<accession>A0AAE1XIP9</accession>
<evidence type="ECO:0000313" key="1">
    <source>
        <dbReference type="EMBL" id="KAK4412675.1"/>
    </source>
</evidence>
<protein>
    <submittedName>
        <fullName evidence="1">Uncharacterized protein</fullName>
    </submittedName>
</protein>